<sequence>MRRAVSILGVVVLGAAPLLFAGDFAGAQVTCPASGGDFLTGGGFIVNATGATPGKHANFGVGGSCKDGGDGHGLWGHLEYIDHGVGLNVHWMTITAYLPDPAGDLNARVICGTATTNLYGTADFVVRAADDGQPGKGVDHFDIAVAGTGTYNTFTGGFPHVLVGGNIVLHNPNPAGPFGGQCPLLNLVPVSDLPD</sequence>
<feature type="chain" id="PRO_5021750715" description="Secreted protein" evidence="1">
    <location>
        <begin position="22"/>
        <end position="195"/>
    </location>
</feature>
<organism evidence="2 3">
    <name type="scientific">Candidatus Segetimicrobium genomatis</name>
    <dbReference type="NCBI Taxonomy" id="2569760"/>
    <lineage>
        <taxon>Bacteria</taxon>
        <taxon>Bacillati</taxon>
        <taxon>Candidatus Sysuimicrobiota</taxon>
        <taxon>Candidatus Sysuimicrobiia</taxon>
        <taxon>Candidatus Sysuimicrobiales</taxon>
        <taxon>Candidatus Segetimicrobiaceae</taxon>
        <taxon>Candidatus Segetimicrobium</taxon>
    </lineage>
</organism>
<comment type="caution">
    <text evidence="2">The sequence shown here is derived from an EMBL/GenBank/DDBJ whole genome shotgun (WGS) entry which is preliminary data.</text>
</comment>
<keyword evidence="1" id="KW-0732">Signal</keyword>
<feature type="signal peptide" evidence="1">
    <location>
        <begin position="1"/>
        <end position="21"/>
    </location>
</feature>
<name>A0A537KBS7_9BACT</name>
<dbReference type="NCBIfam" id="NF041523">
    <property type="entry name" value="post_COAP_1"/>
    <property type="match status" value="1"/>
</dbReference>
<reference evidence="2 3" key="1">
    <citation type="journal article" date="2019" name="Nat. Microbiol.">
        <title>Mediterranean grassland soil C-N compound turnover is dependent on rainfall and depth, and is mediated by genomically divergent microorganisms.</title>
        <authorList>
            <person name="Diamond S."/>
            <person name="Andeer P.F."/>
            <person name="Li Z."/>
            <person name="Crits-Christoph A."/>
            <person name="Burstein D."/>
            <person name="Anantharaman K."/>
            <person name="Lane K.R."/>
            <person name="Thomas B.C."/>
            <person name="Pan C."/>
            <person name="Northen T.R."/>
            <person name="Banfield J.F."/>
        </authorList>
    </citation>
    <scope>NUCLEOTIDE SEQUENCE [LARGE SCALE GENOMIC DNA]</scope>
    <source>
        <strain evidence="2">NP_3</strain>
    </source>
</reference>
<evidence type="ECO:0000313" key="3">
    <source>
        <dbReference type="Proteomes" id="UP000318509"/>
    </source>
</evidence>
<dbReference type="AlphaFoldDB" id="A0A537KBS7"/>
<proteinExistence type="predicted"/>
<gene>
    <name evidence="2" type="ORF">E6H00_01545</name>
</gene>
<evidence type="ECO:0008006" key="4">
    <source>
        <dbReference type="Google" id="ProtNLM"/>
    </source>
</evidence>
<accession>A0A537KBS7</accession>
<dbReference type="EMBL" id="VBAK01000034">
    <property type="protein sequence ID" value="TMI93221.1"/>
    <property type="molecule type" value="Genomic_DNA"/>
</dbReference>
<evidence type="ECO:0000313" key="2">
    <source>
        <dbReference type="EMBL" id="TMI93221.1"/>
    </source>
</evidence>
<protein>
    <recommendedName>
        <fullName evidence="4">Secreted protein</fullName>
    </recommendedName>
</protein>
<dbReference type="Proteomes" id="UP000318509">
    <property type="component" value="Unassembled WGS sequence"/>
</dbReference>
<evidence type="ECO:0000256" key="1">
    <source>
        <dbReference type="SAM" id="SignalP"/>
    </source>
</evidence>